<gene>
    <name evidence="1" type="ORF">DNG_05744</name>
</gene>
<name>A0AAE8N0E5_9PEZI</name>
<proteinExistence type="predicted"/>
<dbReference type="SUPFAM" id="SSF48576">
    <property type="entry name" value="Terpenoid synthases"/>
    <property type="match status" value="1"/>
</dbReference>
<dbReference type="Proteomes" id="UP001187682">
    <property type="component" value="Unassembled WGS sequence"/>
</dbReference>
<reference evidence="1" key="1">
    <citation type="submission" date="2018-03" db="EMBL/GenBank/DDBJ databases">
        <authorList>
            <person name="Guldener U."/>
        </authorList>
    </citation>
    <scope>NUCLEOTIDE SEQUENCE</scope>
</reference>
<dbReference type="InterPro" id="IPR002060">
    <property type="entry name" value="Squ/phyt_synthse"/>
</dbReference>
<sequence>MHRPTIRHGLGRLAKPALGGRLLATSAEAEIAQAKAYCVAQIAKTDRSAFLIRQFVPRPVQDVYDALRVLNLELVRLPETVSNPTIGAMRIQFWRDSIDKTFAGTPPREPVCLLLRQALDDLERRGGASSFKSLKFWISRVIKTRERHMTDRPFPSLAALEEHAENTYSTLMYATLAAIPMRSMEVDHLASHIGKAAGIVALLRGIPILAAPNAPTTSPSGLGSTRRDPAILLPLDVMGETGLTEESVFRQGPQAPGFQDAVFKVATRANDHLITAREMLKNLQAGQHAGHDFEHEGEMEHVYEEETDAARDVRRGFGVLLEAVPAQDYLIELEKRDFDPWAVRAGWKLPWRIWRAVRQQRI</sequence>
<comment type="caution">
    <text evidence="1">The sequence shown here is derived from an EMBL/GenBank/DDBJ whole genome shotgun (WGS) entry which is preliminary data.</text>
</comment>
<dbReference type="GO" id="GO:0005840">
    <property type="term" value="C:ribosome"/>
    <property type="evidence" value="ECO:0007669"/>
    <property type="project" value="UniProtKB-KW"/>
</dbReference>
<evidence type="ECO:0000313" key="2">
    <source>
        <dbReference type="Proteomes" id="UP001187682"/>
    </source>
</evidence>
<keyword evidence="1" id="KW-0689">Ribosomal protein</keyword>
<keyword evidence="2" id="KW-1185">Reference proteome</keyword>
<dbReference type="Pfam" id="PF00494">
    <property type="entry name" value="SQS_PSY"/>
    <property type="match status" value="1"/>
</dbReference>
<dbReference type="EMBL" id="ONZQ02000007">
    <property type="protein sequence ID" value="SPO03063.1"/>
    <property type="molecule type" value="Genomic_DNA"/>
</dbReference>
<dbReference type="AlphaFoldDB" id="A0AAE8N0E5"/>
<protein>
    <submittedName>
        <fullName evidence="1">Probable ribosomal protein MRP17, mitochondrial</fullName>
    </submittedName>
</protein>
<accession>A0AAE8N0E5</accession>
<dbReference type="InterPro" id="IPR008949">
    <property type="entry name" value="Isoprenoid_synthase_dom_sf"/>
</dbReference>
<dbReference type="Gene3D" id="1.10.600.10">
    <property type="entry name" value="Farnesyl Diphosphate Synthase"/>
    <property type="match status" value="1"/>
</dbReference>
<evidence type="ECO:0000313" key="1">
    <source>
        <dbReference type="EMBL" id="SPO03063.1"/>
    </source>
</evidence>
<keyword evidence="1" id="KW-0687">Ribonucleoprotein</keyword>
<organism evidence="1 2">
    <name type="scientific">Cephalotrichum gorgonifer</name>
    <dbReference type="NCBI Taxonomy" id="2041049"/>
    <lineage>
        <taxon>Eukaryota</taxon>
        <taxon>Fungi</taxon>
        <taxon>Dikarya</taxon>
        <taxon>Ascomycota</taxon>
        <taxon>Pezizomycotina</taxon>
        <taxon>Sordariomycetes</taxon>
        <taxon>Hypocreomycetidae</taxon>
        <taxon>Microascales</taxon>
        <taxon>Microascaceae</taxon>
        <taxon>Cephalotrichum</taxon>
    </lineage>
</organism>